<dbReference type="EMBL" id="DS566104">
    <property type="status" value="NOT_ANNOTATED_CDS"/>
    <property type="molecule type" value="Genomic_DNA"/>
</dbReference>
<reference evidence="3" key="2">
    <citation type="submission" date="2015-06" db="UniProtKB">
        <authorList>
            <consortium name="EnsemblProtists"/>
        </authorList>
    </citation>
    <scope>IDENTIFICATION</scope>
    <source>
        <strain evidence="3">Pr102</strain>
    </source>
</reference>
<dbReference type="VEuPathDB" id="FungiDB:KRP22_5766"/>
<dbReference type="STRING" id="164328.H3HE59"/>
<sequence>MAVVEATGEDAADGWGSMLTDAVAKSGRESDRRLYMYGISSNRCPKCQARLKSSSNACDSCHYTHKKLRKCMRCNQKNDPVMWCAECDAYFCAKCHKKPHVLMLGSSKPHHCFVIDDAAWSDEFSAMMHATYRLRLHDKILADEAASSKEPASAPTPQQPASTTTAACQKLNNFNWSSAYVCRDDYEWYYCGFISFGINRTAYWKIIFRPSQSKSPQARSPKMSLDQLLSQRKGERTKQQKQQQGGQGQIDRTLQQQRGQQQQQQQEQERAERLRIEQKKLGGASEARFETVQEHEGDHRMVNEQQQKEFSDAMVPHRGAGTFSPRTSGEDDELRAIWVSDYDNVNALVTQLEVEIAKKTEEGHAFVHRSNNITIPEQLKLQINNLRAQREQALTKRLQSVATSDVPDVLKVSHKKCAELAIEIRQFERQAQKLREGIDEAVSSGNPAQMQNVAHLGALIADLERKIRVSNAERDKQFIFMFQFSDTIRNMVRTEWATSGRSSQDNQLSRGS</sequence>
<feature type="compositionally biased region" description="Low complexity" evidence="2">
    <location>
        <begin position="255"/>
        <end position="266"/>
    </location>
</feature>
<dbReference type="EnsemblProtists" id="Phyra96809">
    <property type="protein sequence ID" value="Phyra96809"/>
    <property type="gene ID" value="Phyra96809"/>
</dbReference>
<dbReference type="HOGENOM" id="CLU_021076_0_0_1"/>
<dbReference type="CDD" id="cd19757">
    <property type="entry name" value="Bbox1"/>
    <property type="match status" value="1"/>
</dbReference>
<evidence type="ECO:0000256" key="2">
    <source>
        <dbReference type="SAM" id="MobiDB-lite"/>
    </source>
</evidence>
<evidence type="ECO:0000256" key="1">
    <source>
        <dbReference type="SAM" id="Coils"/>
    </source>
</evidence>
<reference evidence="4" key="1">
    <citation type="journal article" date="2006" name="Science">
        <title>Phytophthora genome sequences uncover evolutionary origins and mechanisms of pathogenesis.</title>
        <authorList>
            <person name="Tyler B.M."/>
            <person name="Tripathy S."/>
            <person name="Zhang X."/>
            <person name="Dehal P."/>
            <person name="Jiang R.H."/>
            <person name="Aerts A."/>
            <person name="Arredondo F.D."/>
            <person name="Baxter L."/>
            <person name="Bensasson D."/>
            <person name="Beynon J.L."/>
            <person name="Chapman J."/>
            <person name="Damasceno C.M."/>
            <person name="Dorrance A.E."/>
            <person name="Dou D."/>
            <person name="Dickerman A.W."/>
            <person name="Dubchak I.L."/>
            <person name="Garbelotto M."/>
            <person name="Gijzen M."/>
            <person name="Gordon S.G."/>
            <person name="Govers F."/>
            <person name="Grunwald N.J."/>
            <person name="Huang W."/>
            <person name="Ivors K.L."/>
            <person name="Jones R.W."/>
            <person name="Kamoun S."/>
            <person name="Krampis K."/>
            <person name="Lamour K.H."/>
            <person name="Lee M.K."/>
            <person name="McDonald W.H."/>
            <person name="Medina M."/>
            <person name="Meijer H.J."/>
            <person name="Nordberg E.K."/>
            <person name="Maclean D.J."/>
            <person name="Ospina-Giraldo M.D."/>
            <person name="Morris P.F."/>
            <person name="Phuntumart V."/>
            <person name="Putnam N.H."/>
            <person name="Rash S."/>
            <person name="Rose J.K."/>
            <person name="Sakihama Y."/>
            <person name="Salamov A.A."/>
            <person name="Savidor A."/>
            <person name="Scheuring C.F."/>
            <person name="Smith B.M."/>
            <person name="Sobral B.W."/>
            <person name="Terry A."/>
            <person name="Torto-Alalibo T.A."/>
            <person name="Win J."/>
            <person name="Xu Z."/>
            <person name="Zhang H."/>
            <person name="Grigoriev I.V."/>
            <person name="Rokhsar D.S."/>
            <person name="Boore J.L."/>
        </authorList>
    </citation>
    <scope>NUCLEOTIDE SEQUENCE [LARGE SCALE GENOMIC DNA]</scope>
    <source>
        <strain evidence="4">Pr102</strain>
    </source>
</reference>
<protein>
    <recommendedName>
        <fullName evidence="5">B box-type domain-containing protein</fullName>
    </recommendedName>
</protein>
<name>H3HE59_PHYRM</name>
<dbReference type="InParanoid" id="H3HE59"/>
<evidence type="ECO:0000313" key="4">
    <source>
        <dbReference type="Proteomes" id="UP000005238"/>
    </source>
</evidence>
<dbReference type="AlphaFoldDB" id="H3HE59"/>
<feature type="region of interest" description="Disordered" evidence="2">
    <location>
        <begin position="230"/>
        <end position="272"/>
    </location>
</feature>
<proteinExistence type="predicted"/>
<evidence type="ECO:0000313" key="3">
    <source>
        <dbReference type="EnsemblProtists" id="Phyra96809"/>
    </source>
</evidence>
<keyword evidence="1" id="KW-0175">Coiled coil</keyword>
<feature type="coiled-coil region" evidence="1">
    <location>
        <begin position="417"/>
        <end position="444"/>
    </location>
</feature>
<dbReference type="OMA" id="RTEWATS"/>
<dbReference type="eggNOG" id="ENOG502S3IJ">
    <property type="taxonomic scope" value="Eukaryota"/>
</dbReference>
<keyword evidence="4" id="KW-1185">Reference proteome</keyword>
<dbReference type="Proteomes" id="UP000005238">
    <property type="component" value="Unassembled WGS sequence"/>
</dbReference>
<organism evidence="3 4">
    <name type="scientific">Phytophthora ramorum</name>
    <name type="common">Sudden oak death agent</name>
    <dbReference type="NCBI Taxonomy" id="164328"/>
    <lineage>
        <taxon>Eukaryota</taxon>
        <taxon>Sar</taxon>
        <taxon>Stramenopiles</taxon>
        <taxon>Oomycota</taxon>
        <taxon>Peronosporomycetes</taxon>
        <taxon>Peronosporales</taxon>
        <taxon>Peronosporaceae</taxon>
        <taxon>Phytophthora</taxon>
    </lineage>
</organism>
<accession>H3HE59</accession>
<evidence type="ECO:0008006" key="5">
    <source>
        <dbReference type="Google" id="ProtNLM"/>
    </source>
</evidence>
<dbReference type="VEuPathDB" id="FungiDB:KRP23_6398"/>